<dbReference type="EMBL" id="JBHTKI010000012">
    <property type="protein sequence ID" value="MFD1031700.1"/>
    <property type="molecule type" value="Genomic_DNA"/>
</dbReference>
<dbReference type="Gene3D" id="3.90.230.10">
    <property type="entry name" value="Creatinase/methionine aminopeptidase superfamily"/>
    <property type="match status" value="1"/>
</dbReference>
<dbReference type="SUPFAM" id="SSF53092">
    <property type="entry name" value="Creatinase/prolidase N-terminal domain"/>
    <property type="match status" value="1"/>
</dbReference>
<dbReference type="InterPro" id="IPR050659">
    <property type="entry name" value="Peptidase_M24B"/>
</dbReference>
<keyword evidence="3" id="KW-1185">Reference proteome</keyword>
<dbReference type="InterPro" id="IPR000994">
    <property type="entry name" value="Pept_M24"/>
</dbReference>
<protein>
    <submittedName>
        <fullName evidence="2">M24 family metallopeptidase</fullName>
    </submittedName>
</protein>
<dbReference type="Gene3D" id="3.40.350.10">
    <property type="entry name" value="Creatinase/prolidase N-terminal domain"/>
    <property type="match status" value="1"/>
</dbReference>
<dbReference type="PANTHER" id="PTHR46112">
    <property type="entry name" value="AMINOPEPTIDASE"/>
    <property type="match status" value="1"/>
</dbReference>
<dbReference type="InterPro" id="IPR029149">
    <property type="entry name" value="Creatin/AminoP/Spt16_N"/>
</dbReference>
<dbReference type="PANTHER" id="PTHR46112:SF8">
    <property type="entry name" value="CYTOPLASMIC PEPTIDASE PEPQ-RELATED"/>
    <property type="match status" value="1"/>
</dbReference>
<evidence type="ECO:0000313" key="2">
    <source>
        <dbReference type="EMBL" id="MFD1031700.1"/>
    </source>
</evidence>
<dbReference type="Pfam" id="PF00557">
    <property type="entry name" value="Peptidase_M24"/>
    <property type="match status" value="1"/>
</dbReference>
<comment type="caution">
    <text evidence="2">The sequence shown here is derived from an EMBL/GenBank/DDBJ whole genome shotgun (WGS) entry which is preliminary data.</text>
</comment>
<reference evidence="3" key="1">
    <citation type="journal article" date="2019" name="Int. J. Syst. Evol. Microbiol.">
        <title>The Global Catalogue of Microorganisms (GCM) 10K type strain sequencing project: providing services to taxonomists for standard genome sequencing and annotation.</title>
        <authorList>
            <consortium name="The Broad Institute Genomics Platform"/>
            <consortium name="The Broad Institute Genome Sequencing Center for Infectious Disease"/>
            <person name="Wu L."/>
            <person name="Ma J."/>
        </authorList>
    </citation>
    <scope>NUCLEOTIDE SEQUENCE [LARGE SCALE GENOMIC DNA]</scope>
    <source>
        <strain evidence="3">CCUG 56756</strain>
    </source>
</reference>
<dbReference type="SUPFAM" id="SSF55920">
    <property type="entry name" value="Creatinase/aminopeptidase"/>
    <property type="match status" value="1"/>
</dbReference>
<sequence>MYETQKEKMNQAIRYLNEEKIDAWIIYTSEGSDPCLPLVTGVKTVGPGAFLFHKSGNKVAITSSIDAQDARESKLFDQVLTYNNGLAEELSKVISEWNPKTIALNKSRYEHLADGLTAGRMLWLKSTLKDVFEGEYVSAAPFLNKLRSIKTAAEIEKIQTAINITHDIYQEVFHKIHAGMTEKEMGQLFVKAMEERGLVNGIDRTLSMPIVMKDNIAHRGPSDRKVEKGDLVIFDFSVDYEGYVSDIARTVYFLKDGEKYAPEKIQKTFDTIHEAITLTGKQMKPGITGNEIDQVAREHLVKNGYPEIEHATGHQIGQAVHDGGALLGPSWERYGNAPNEPLERGNVFTIEPTVFLRDEGIHFIVEENVVVTDDGIDYLSIRQNELILID</sequence>
<dbReference type="PRINTS" id="PR00599">
    <property type="entry name" value="MAPEPTIDASE"/>
</dbReference>
<dbReference type="InterPro" id="IPR036005">
    <property type="entry name" value="Creatinase/aminopeptidase-like"/>
</dbReference>
<dbReference type="InterPro" id="IPR001714">
    <property type="entry name" value="Pept_M24_MAP"/>
</dbReference>
<proteinExistence type="predicted"/>
<organism evidence="2 3">
    <name type="scientific">Metaplanococcus flavidus</name>
    <dbReference type="NCBI Taxonomy" id="569883"/>
    <lineage>
        <taxon>Bacteria</taxon>
        <taxon>Bacillati</taxon>
        <taxon>Bacillota</taxon>
        <taxon>Bacilli</taxon>
        <taxon>Bacillales</taxon>
        <taxon>Caryophanaceae</taxon>
        <taxon>Metaplanococcus</taxon>
    </lineage>
</organism>
<evidence type="ECO:0000313" key="3">
    <source>
        <dbReference type="Proteomes" id="UP001597109"/>
    </source>
</evidence>
<dbReference type="Proteomes" id="UP001597109">
    <property type="component" value="Unassembled WGS sequence"/>
</dbReference>
<name>A0ABW3LCE8_9BACL</name>
<dbReference type="RefSeq" id="WP_144839815.1">
    <property type="nucleotide sequence ID" value="NZ_JBHTKI010000012.1"/>
</dbReference>
<accession>A0ABW3LCE8</accession>
<gene>
    <name evidence="2" type="ORF">ACFQ1X_09695</name>
</gene>
<evidence type="ECO:0000259" key="1">
    <source>
        <dbReference type="Pfam" id="PF00557"/>
    </source>
</evidence>
<feature type="domain" description="Peptidase M24" evidence="1">
    <location>
        <begin position="156"/>
        <end position="373"/>
    </location>
</feature>